<reference evidence="1" key="1">
    <citation type="journal article" date="2020" name="mSystems">
        <title>Genome- and Community-Level Interaction Insights into Carbon Utilization and Element Cycling Functions of Hydrothermarchaeota in Hydrothermal Sediment.</title>
        <authorList>
            <person name="Zhou Z."/>
            <person name="Liu Y."/>
            <person name="Xu W."/>
            <person name="Pan J."/>
            <person name="Luo Z.H."/>
            <person name="Li M."/>
        </authorList>
    </citation>
    <scope>NUCLEOTIDE SEQUENCE [LARGE SCALE GENOMIC DNA]</scope>
    <source>
        <strain evidence="1">SpSt-1121</strain>
    </source>
</reference>
<dbReference type="Gene3D" id="3.10.20.30">
    <property type="match status" value="1"/>
</dbReference>
<dbReference type="SUPFAM" id="SSF54285">
    <property type="entry name" value="MoaD/ThiS"/>
    <property type="match status" value="1"/>
</dbReference>
<sequence length="93" mass="10356">MEKRIYVKIKVLPPFTLNLKSVESILHLDKDYSLIELFSKASSQGILKIDNVVDNGGIRDNVVVLVNGKTIFDLRYRLSDGDRVVVMPLAPGG</sequence>
<comment type="caution">
    <text evidence="1">The sequence shown here is derived from an EMBL/GenBank/DDBJ whole genome shotgun (WGS) entry which is preliminary data.</text>
</comment>
<proteinExistence type="predicted"/>
<name>A0A7C5XNG0_9CREN</name>
<protein>
    <recommendedName>
        <fullName evidence="2">MoaD/ThiS family protein</fullName>
    </recommendedName>
</protein>
<dbReference type="InterPro" id="IPR012675">
    <property type="entry name" value="Beta-grasp_dom_sf"/>
</dbReference>
<organism evidence="1">
    <name type="scientific">Ignisphaera aggregans</name>
    <dbReference type="NCBI Taxonomy" id="334771"/>
    <lineage>
        <taxon>Archaea</taxon>
        <taxon>Thermoproteota</taxon>
        <taxon>Thermoprotei</taxon>
        <taxon>Desulfurococcales</taxon>
        <taxon>Desulfurococcaceae</taxon>
        <taxon>Ignisphaera</taxon>
    </lineage>
</organism>
<dbReference type="InterPro" id="IPR016155">
    <property type="entry name" value="Mopterin_synth/thiamin_S_b"/>
</dbReference>
<dbReference type="Pfam" id="PF02597">
    <property type="entry name" value="ThiS"/>
    <property type="match status" value="1"/>
</dbReference>
<accession>A0A7C5XNG0</accession>
<gene>
    <name evidence="1" type="ORF">ENM84_07470</name>
</gene>
<dbReference type="AlphaFoldDB" id="A0A7C5XNG0"/>
<evidence type="ECO:0008006" key="2">
    <source>
        <dbReference type="Google" id="ProtNLM"/>
    </source>
</evidence>
<evidence type="ECO:0000313" key="1">
    <source>
        <dbReference type="EMBL" id="HHP82487.1"/>
    </source>
</evidence>
<dbReference type="EMBL" id="DRZI01000321">
    <property type="protein sequence ID" value="HHP82487.1"/>
    <property type="molecule type" value="Genomic_DNA"/>
</dbReference>
<dbReference type="InterPro" id="IPR003749">
    <property type="entry name" value="ThiS/MoaD-like"/>
</dbReference>